<protein>
    <recommendedName>
        <fullName evidence="3">QueT transporter family protein</fullName>
    </recommendedName>
</protein>
<accession>A0A0F9FP23</accession>
<evidence type="ECO:0008006" key="3">
    <source>
        <dbReference type="Google" id="ProtNLM"/>
    </source>
</evidence>
<gene>
    <name evidence="2" type="ORF">LCGC14_1926840</name>
</gene>
<dbReference type="Pfam" id="PF06177">
    <property type="entry name" value="QueT"/>
    <property type="match status" value="1"/>
</dbReference>
<sequence>MGQEMESKTEGIKAKISGERNVSIKVTLTAITAALYIVLGYVFQPISFLGLQFRVAELIVGMCILFHLEGLVGNVIGVFFVNLTSPLGLIDLISCIVNIPALYCIVLFRNKKLLKYLGGILYAILISIYVAIVLNLVFMLPIWLMFIQVLIAETILASLGIVIFDVIRIRLGLDT</sequence>
<feature type="transmembrane region" description="Helical" evidence="1">
    <location>
        <begin position="87"/>
        <end position="108"/>
    </location>
</feature>
<dbReference type="AlphaFoldDB" id="A0A0F9FP23"/>
<dbReference type="Gene3D" id="1.10.1760.20">
    <property type="match status" value="1"/>
</dbReference>
<dbReference type="InterPro" id="IPR010387">
    <property type="entry name" value="QueT"/>
</dbReference>
<dbReference type="EMBL" id="LAZR01020626">
    <property type="protein sequence ID" value="KKL88224.1"/>
    <property type="molecule type" value="Genomic_DNA"/>
</dbReference>
<comment type="caution">
    <text evidence="2">The sequence shown here is derived from an EMBL/GenBank/DDBJ whole genome shotgun (WGS) entry which is preliminary data.</text>
</comment>
<feature type="transmembrane region" description="Helical" evidence="1">
    <location>
        <begin position="120"/>
        <end position="140"/>
    </location>
</feature>
<feature type="transmembrane region" description="Helical" evidence="1">
    <location>
        <begin position="22"/>
        <end position="43"/>
    </location>
</feature>
<reference evidence="2" key="1">
    <citation type="journal article" date="2015" name="Nature">
        <title>Complex archaea that bridge the gap between prokaryotes and eukaryotes.</title>
        <authorList>
            <person name="Spang A."/>
            <person name="Saw J.H."/>
            <person name="Jorgensen S.L."/>
            <person name="Zaremba-Niedzwiedzka K."/>
            <person name="Martijn J."/>
            <person name="Lind A.E."/>
            <person name="van Eijk R."/>
            <person name="Schleper C."/>
            <person name="Guy L."/>
            <person name="Ettema T.J."/>
        </authorList>
    </citation>
    <scope>NUCLEOTIDE SEQUENCE</scope>
</reference>
<keyword evidence="1" id="KW-0472">Membrane</keyword>
<keyword evidence="1" id="KW-1133">Transmembrane helix</keyword>
<keyword evidence="1" id="KW-0812">Transmembrane</keyword>
<name>A0A0F9FP23_9ZZZZ</name>
<proteinExistence type="predicted"/>
<feature type="transmembrane region" description="Helical" evidence="1">
    <location>
        <begin position="146"/>
        <end position="167"/>
    </location>
</feature>
<dbReference type="PIRSF" id="PIRSF031501">
    <property type="entry name" value="QueT"/>
    <property type="match status" value="1"/>
</dbReference>
<organism evidence="2">
    <name type="scientific">marine sediment metagenome</name>
    <dbReference type="NCBI Taxonomy" id="412755"/>
    <lineage>
        <taxon>unclassified sequences</taxon>
        <taxon>metagenomes</taxon>
        <taxon>ecological metagenomes</taxon>
    </lineage>
</organism>
<dbReference type="PANTHER" id="PTHR40044">
    <property type="entry name" value="INTEGRAL MEMBRANE PROTEIN-RELATED"/>
    <property type="match status" value="1"/>
</dbReference>
<evidence type="ECO:0000256" key="1">
    <source>
        <dbReference type="SAM" id="Phobius"/>
    </source>
</evidence>
<dbReference type="PANTHER" id="PTHR40044:SF1">
    <property type="entry name" value="INTEGRAL MEMBRANE PROTEIN"/>
    <property type="match status" value="1"/>
</dbReference>
<evidence type="ECO:0000313" key="2">
    <source>
        <dbReference type="EMBL" id="KKL88224.1"/>
    </source>
</evidence>